<dbReference type="AlphaFoldDB" id="A0A9P8Q298"/>
<dbReference type="Proteomes" id="UP000774326">
    <property type="component" value="Unassembled WGS sequence"/>
</dbReference>
<comment type="caution">
    <text evidence="2">The sequence shown here is derived from an EMBL/GenBank/DDBJ whole genome shotgun (WGS) entry which is preliminary data.</text>
</comment>
<organism evidence="2 3">
    <name type="scientific">Wickerhamomyces pijperi</name>
    <name type="common">Yeast</name>
    <name type="synonym">Pichia pijperi</name>
    <dbReference type="NCBI Taxonomy" id="599730"/>
    <lineage>
        <taxon>Eukaryota</taxon>
        <taxon>Fungi</taxon>
        <taxon>Dikarya</taxon>
        <taxon>Ascomycota</taxon>
        <taxon>Saccharomycotina</taxon>
        <taxon>Saccharomycetes</taxon>
        <taxon>Phaffomycetales</taxon>
        <taxon>Wickerhamomycetaceae</taxon>
        <taxon>Wickerhamomyces</taxon>
    </lineage>
</organism>
<reference evidence="2" key="1">
    <citation type="journal article" date="2021" name="Open Biol.">
        <title>Shared evolutionary footprints suggest mitochondrial oxidative damage underlies multiple complex I losses in fungi.</title>
        <authorList>
            <person name="Schikora-Tamarit M.A."/>
            <person name="Marcet-Houben M."/>
            <person name="Nosek J."/>
            <person name="Gabaldon T."/>
        </authorList>
    </citation>
    <scope>NUCLEOTIDE SEQUENCE</scope>
    <source>
        <strain evidence="2">CBS2887</strain>
    </source>
</reference>
<keyword evidence="3" id="KW-1185">Reference proteome</keyword>
<gene>
    <name evidence="2" type="ORF">WICPIJ_006207</name>
</gene>
<sequence length="794" mass="91636">MTTTKEIPKVNPLPTKYVIVPVSFFQTETSLWCLDQLAQILDRTAISNIEFQGETSFTVIRDKLVNDAEINCLIIERGFHSAKSRLTIFKDIKRLSIGTCEIKLICLDMLTDFNSKLTYARKPSAGYVKEITKQLRSMILRDPSISDQDINPVAKGAIAKMATVWCNEFLPLSAPDLQGNKHVDLFDFVISVDLDLRYIWNEDFNAVAKNKKALMDTLLQLKTVLTHLVPDDLEDKVKASLSEPTSANAVTTPTVPEQGPTTYILAPISTSYQGHSEVLKIIAREKLFQTNIDFISQEEILNEEALSESELKHTIKSYITPAANESQIILLEFPFQKSQQRSSLVQMVSELNAEPTSATSQIKIIALNFIDPSKDKIRQLEYHKHSLRYAFSREELDWEGISPLNEEIYRSNKQFRHLSKTERSQFDGVIQLKFDPKNRIKGFLESLFHGNSDLKSLSSLHGLIDAKLGASNKLKSYASYWHTKEDEDEANVDMDLFIIEDAIQEFKRWYSRDVKYVIFSSAVACDGNRQLFENWIYADILPGSKACSFEDLIQDPALLNKILRLKDTRSLIVTGSLAKQADRMNLFRQIITQDANFEIQIIEIVHMFDKMEHKVKQKSVIDWFYTYRCYESDLLSNQKERKDQFQYLRIANQLLPQFNTFEYSDDYEKKYSDLIIRIGVKIDETETETDSCYFYDSLVTIRDTLKANYPELFTSEDSELDVCDLLPNDEKLKQLTAGTDLQHSKIMTRMAYEGIKRVHYRNYFKWMETDDFKRSKESMAAELEEYTSGRSCLY</sequence>
<evidence type="ECO:0000259" key="1">
    <source>
        <dbReference type="Pfam" id="PF08303"/>
    </source>
</evidence>
<reference evidence="2" key="2">
    <citation type="submission" date="2021-01" db="EMBL/GenBank/DDBJ databases">
        <authorList>
            <person name="Schikora-Tamarit M.A."/>
        </authorList>
    </citation>
    <scope>NUCLEOTIDE SEQUENCE</scope>
    <source>
        <strain evidence="2">CBS2887</strain>
    </source>
</reference>
<dbReference type="GO" id="GO:0006388">
    <property type="term" value="P:tRNA splicing, via endonucleolytic cleavage and ligation"/>
    <property type="evidence" value="ECO:0007669"/>
    <property type="project" value="InterPro"/>
</dbReference>
<accession>A0A9P8Q298</accession>
<proteinExistence type="predicted"/>
<dbReference type="EMBL" id="JAEUBG010003394">
    <property type="protein sequence ID" value="KAH3682832.1"/>
    <property type="molecule type" value="Genomic_DNA"/>
</dbReference>
<evidence type="ECO:0000313" key="3">
    <source>
        <dbReference type="Proteomes" id="UP000774326"/>
    </source>
</evidence>
<dbReference type="Pfam" id="PF08303">
    <property type="entry name" value="tRNA_lig_kinase"/>
    <property type="match status" value="1"/>
</dbReference>
<feature type="domain" description="tRNA ligase kinase" evidence="1">
    <location>
        <begin position="264"/>
        <end position="433"/>
    </location>
</feature>
<name>A0A9P8Q298_WICPI</name>
<evidence type="ECO:0000313" key="2">
    <source>
        <dbReference type="EMBL" id="KAH3682832.1"/>
    </source>
</evidence>
<dbReference type="InterPro" id="IPR015966">
    <property type="entry name" value="tRNA_lig_kin_fungi"/>
</dbReference>
<dbReference type="GO" id="GO:0003972">
    <property type="term" value="F:RNA ligase (ATP) activity"/>
    <property type="evidence" value="ECO:0007669"/>
    <property type="project" value="InterPro"/>
</dbReference>
<protein>
    <recommendedName>
        <fullName evidence="1">tRNA ligase kinase domain-containing protein</fullName>
    </recommendedName>
</protein>
<dbReference type="GO" id="GO:0005524">
    <property type="term" value="F:ATP binding"/>
    <property type="evidence" value="ECO:0007669"/>
    <property type="project" value="InterPro"/>
</dbReference>